<sequence length="291" mass="32125">MDVRALGADFVYVRCFGPWEGVTIYTRLIGIGERKYCGNCNQYYTPPNIIHQHLPTRKPDLSCICNESGLVPFPSMPFEGTSQIVGGCQRAAASFGGAENSSVLYNTEERNMFIVLLGRSSAFVHLFEFKHPINTKRSEYGVPVPRFIHKDFGKINTSVIHGTPAALDIRQPSPSLLALLLRSGLRCMLCAERPWSSLHLYLLLRGLFFRQSTSSIEPLFHEPLTIFIQKLVVSAKENIKVNLCDAISCLAVDVVRLFSFGGSAGCLQPKNFDASAFVAVDGLLEGSYIVG</sequence>
<dbReference type="EMBL" id="KV425609">
    <property type="protein sequence ID" value="KZT21259.1"/>
    <property type="molecule type" value="Genomic_DNA"/>
</dbReference>
<organism evidence="1 2">
    <name type="scientific">Neolentinus lepideus HHB14362 ss-1</name>
    <dbReference type="NCBI Taxonomy" id="1314782"/>
    <lineage>
        <taxon>Eukaryota</taxon>
        <taxon>Fungi</taxon>
        <taxon>Dikarya</taxon>
        <taxon>Basidiomycota</taxon>
        <taxon>Agaricomycotina</taxon>
        <taxon>Agaricomycetes</taxon>
        <taxon>Gloeophyllales</taxon>
        <taxon>Gloeophyllaceae</taxon>
        <taxon>Neolentinus</taxon>
    </lineage>
</organism>
<dbReference type="AlphaFoldDB" id="A0A165PMQ2"/>
<evidence type="ECO:0000313" key="1">
    <source>
        <dbReference type="EMBL" id="KZT21259.1"/>
    </source>
</evidence>
<evidence type="ECO:0000313" key="2">
    <source>
        <dbReference type="Proteomes" id="UP000076761"/>
    </source>
</evidence>
<keyword evidence="2" id="KW-1185">Reference proteome</keyword>
<proteinExistence type="predicted"/>
<dbReference type="STRING" id="1314782.A0A165PMQ2"/>
<protein>
    <submittedName>
        <fullName evidence="1">Uncharacterized protein</fullName>
    </submittedName>
</protein>
<dbReference type="Proteomes" id="UP000076761">
    <property type="component" value="Unassembled WGS sequence"/>
</dbReference>
<accession>A0A165PMQ2</accession>
<reference evidence="1 2" key="1">
    <citation type="journal article" date="2016" name="Mol. Biol. Evol.">
        <title>Comparative Genomics of Early-Diverging Mushroom-Forming Fungi Provides Insights into the Origins of Lignocellulose Decay Capabilities.</title>
        <authorList>
            <person name="Nagy L.G."/>
            <person name="Riley R."/>
            <person name="Tritt A."/>
            <person name="Adam C."/>
            <person name="Daum C."/>
            <person name="Floudas D."/>
            <person name="Sun H."/>
            <person name="Yadav J.S."/>
            <person name="Pangilinan J."/>
            <person name="Larsson K.H."/>
            <person name="Matsuura K."/>
            <person name="Barry K."/>
            <person name="Labutti K."/>
            <person name="Kuo R."/>
            <person name="Ohm R.A."/>
            <person name="Bhattacharya S.S."/>
            <person name="Shirouzu T."/>
            <person name="Yoshinaga Y."/>
            <person name="Martin F.M."/>
            <person name="Grigoriev I.V."/>
            <person name="Hibbett D.S."/>
        </authorList>
    </citation>
    <scope>NUCLEOTIDE SEQUENCE [LARGE SCALE GENOMIC DNA]</scope>
    <source>
        <strain evidence="1 2">HHB14362 ss-1</strain>
    </source>
</reference>
<name>A0A165PMQ2_9AGAM</name>
<dbReference type="InParanoid" id="A0A165PMQ2"/>
<gene>
    <name evidence="1" type="ORF">NEOLEDRAFT_1150818</name>
</gene>